<proteinExistence type="predicted"/>
<dbReference type="Proteomes" id="UP000078503">
    <property type="component" value="Unassembled WGS sequence"/>
</dbReference>
<evidence type="ECO:0000313" key="1">
    <source>
        <dbReference type="EMBL" id="OAN11180.1"/>
    </source>
</evidence>
<dbReference type="RefSeq" id="WP_068335427.1">
    <property type="nucleotide sequence ID" value="NZ_LVHF01000033.1"/>
</dbReference>
<organism evidence="1 2">
    <name type="scientific">Photobacterium jeanii</name>
    <dbReference type="NCBI Taxonomy" id="858640"/>
    <lineage>
        <taxon>Bacteria</taxon>
        <taxon>Pseudomonadati</taxon>
        <taxon>Pseudomonadota</taxon>
        <taxon>Gammaproteobacteria</taxon>
        <taxon>Vibrionales</taxon>
        <taxon>Vibrionaceae</taxon>
        <taxon>Photobacterium</taxon>
    </lineage>
</organism>
<evidence type="ECO:0000313" key="2">
    <source>
        <dbReference type="Proteomes" id="UP000078503"/>
    </source>
</evidence>
<reference evidence="1 2" key="1">
    <citation type="submission" date="2016-03" db="EMBL/GenBank/DDBJ databases">
        <title>Photobacterium proteolyticum sp. nov. a protease producing bacterium isolated from ocean sediments of Laizhou Bay.</title>
        <authorList>
            <person name="Li Y."/>
        </authorList>
    </citation>
    <scope>NUCLEOTIDE SEQUENCE [LARGE SCALE GENOMIC DNA]</scope>
    <source>
        <strain evidence="1 2">R-40508</strain>
    </source>
</reference>
<protein>
    <submittedName>
        <fullName evidence="1">Uncharacterized protein</fullName>
    </submittedName>
</protein>
<accession>A0A178K1J7</accession>
<name>A0A178K1J7_9GAMM</name>
<comment type="caution">
    <text evidence="1">The sequence shown here is derived from an EMBL/GenBank/DDBJ whole genome shotgun (WGS) entry which is preliminary data.</text>
</comment>
<gene>
    <name evidence="1" type="ORF">A3K86_19660</name>
</gene>
<sequence length="159" mass="17260">MFFINKPSLIKVFMVLILLDIPLVQANSPQTVTLTYTKTIPEVCAFVAGGTINANFGVADSEDSSATSFSVKSNTGTTKFMVTASNYKRALGSNSRPLTDANFDIKVNEGAFQDLSSVKGKTEYLSTDGDFSVKLKTDLTNDRIKKGVQTVELTIEPRC</sequence>
<keyword evidence="2" id="KW-1185">Reference proteome</keyword>
<dbReference type="EMBL" id="LVHF01000033">
    <property type="protein sequence ID" value="OAN11180.1"/>
    <property type="molecule type" value="Genomic_DNA"/>
</dbReference>
<dbReference type="AlphaFoldDB" id="A0A178K1J7"/>
<dbReference type="STRING" id="858640.A3K86_19660"/>